<name>A4CAJ5_9GAMM</name>
<dbReference type="EMBL" id="AAOH01000004">
    <property type="protein sequence ID" value="EAR28403.1"/>
    <property type="molecule type" value="Genomic_DNA"/>
</dbReference>
<dbReference type="Proteomes" id="UP000006201">
    <property type="component" value="Unassembled WGS sequence"/>
</dbReference>
<evidence type="ECO:0008006" key="3">
    <source>
        <dbReference type="Google" id="ProtNLM"/>
    </source>
</evidence>
<evidence type="ECO:0000313" key="1">
    <source>
        <dbReference type="EMBL" id="EAR28403.1"/>
    </source>
</evidence>
<gene>
    <name evidence="1" type="ORF">PTD2_21347</name>
</gene>
<dbReference type="HOGENOM" id="CLU_2450425_0_0_6"/>
<dbReference type="OrthoDB" id="6388293at2"/>
<dbReference type="RefSeq" id="WP_009840231.1">
    <property type="nucleotide sequence ID" value="NZ_CH959301.1"/>
</dbReference>
<reference evidence="1 2" key="1">
    <citation type="submission" date="2006-02" db="EMBL/GenBank/DDBJ databases">
        <authorList>
            <person name="Moran M.A."/>
            <person name="Kjelleberg S."/>
            <person name="Egan S."/>
            <person name="Saunders N."/>
            <person name="Thomas T."/>
            <person name="Ferriera S."/>
            <person name="Johnson J."/>
            <person name="Kravitz S."/>
            <person name="Halpern A."/>
            <person name="Remington K."/>
            <person name="Beeson K."/>
            <person name="Tran B."/>
            <person name="Rogers Y.-H."/>
            <person name="Friedman R."/>
            <person name="Venter J.C."/>
        </authorList>
    </citation>
    <scope>NUCLEOTIDE SEQUENCE [LARGE SCALE GENOMIC DNA]</scope>
    <source>
        <strain evidence="1 2">D2</strain>
    </source>
</reference>
<organism evidence="1 2">
    <name type="scientific">Pseudoalteromonas tunicata D2</name>
    <dbReference type="NCBI Taxonomy" id="87626"/>
    <lineage>
        <taxon>Bacteria</taxon>
        <taxon>Pseudomonadati</taxon>
        <taxon>Pseudomonadota</taxon>
        <taxon>Gammaproteobacteria</taxon>
        <taxon>Alteromonadales</taxon>
        <taxon>Pseudoalteromonadaceae</taxon>
        <taxon>Pseudoalteromonas</taxon>
    </lineage>
</organism>
<dbReference type="AlphaFoldDB" id="A4CAJ5"/>
<sequence length="100" mass="11022">MKVRLLPLALTAFISGCIVLPVTDPTHYNKCEISSDKKTFKVFNLHEDNNNYYSIGGILLLPLTGVVSGTYVAVHNVYHLGEEIIVCGSQESDNQEPVLD</sequence>
<accession>A4CAJ5</accession>
<proteinExistence type="predicted"/>
<dbReference type="eggNOG" id="ENOG50332ZN">
    <property type="taxonomic scope" value="Bacteria"/>
</dbReference>
<comment type="caution">
    <text evidence="1">The sequence shown here is derived from an EMBL/GenBank/DDBJ whole genome shotgun (WGS) entry which is preliminary data.</text>
</comment>
<dbReference type="PROSITE" id="PS51257">
    <property type="entry name" value="PROKAR_LIPOPROTEIN"/>
    <property type="match status" value="1"/>
</dbReference>
<evidence type="ECO:0000313" key="2">
    <source>
        <dbReference type="Proteomes" id="UP000006201"/>
    </source>
</evidence>
<keyword evidence="2" id="KW-1185">Reference proteome</keyword>
<protein>
    <recommendedName>
        <fullName evidence="3">Lipoprotein</fullName>
    </recommendedName>
</protein>